<dbReference type="SUPFAM" id="SSF53756">
    <property type="entry name" value="UDP-Glycosyltransferase/glycogen phosphorylase"/>
    <property type="match status" value="1"/>
</dbReference>
<name>A0ABP9URP6_9BACT</name>
<evidence type="ECO:0000313" key="1">
    <source>
        <dbReference type="EMBL" id="GAA5484213.1"/>
    </source>
</evidence>
<protein>
    <submittedName>
        <fullName evidence="1">Glycogen phosphorylase</fullName>
    </submittedName>
</protein>
<dbReference type="RefSeq" id="WP_353568312.1">
    <property type="nucleotide sequence ID" value="NZ_BAABRI010000022.1"/>
</dbReference>
<dbReference type="InterPro" id="IPR052182">
    <property type="entry name" value="Glycogen/Maltodextrin_Phosph"/>
</dbReference>
<organism evidence="1 2">
    <name type="scientific">Haloferula sargassicola</name>
    <dbReference type="NCBI Taxonomy" id="490096"/>
    <lineage>
        <taxon>Bacteria</taxon>
        <taxon>Pseudomonadati</taxon>
        <taxon>Verrucomicrobiota</taxon>
        <taxon>Verrucomicrobiia</taxon>
        <taxon>Verrucomicrobiales</taxon>
        <taxon>Verrucomicrobiaceae</taxon>
        <taxon>Haloferula</taxon>
    </lineage>
</organism>
<sequence length="555" mass="62817">MATSFLPETYAPPYEIDPKYSKSAVYFCCEFAIDQSFKIYSGGLGFLAGSHMRSAAALKQNLCGIGIVWTCGYYNQTRGEGREMAVQFRKKQYAFLQDTGIRFQIPIYGKPVWVGAKFLPSEVFGTVPMFFLTTDLDENDIDDRQITQRLYDNDPGRRVAQYTVLGAGGARLLEELGVDPEVWHLNEAHALSAAFRVLEKHGGDVAEVKKRFVFTTHTPEEAGNEKHNFQHLLHASFFGGLDEQTVRDAVDLRDDTFNHSLAALRLSHMANGVSKLHGEVSRQMWGHHDGICPIVHVTNAQNAKYWKDRGLERARESNDLDFLRDRKRELKDNLFRIVADQTGKLFSRDVLTVVWARRFAGYKRAELITRDAKLFQALIRDSDRPVQIIWAGKPFPFDYGAIETFNHLIRLTSDLPNAAVLVGYELELSRALKLGSDIWLNNPVVTREASGTSGMASAMNASLNLSTYDGWVCEFAKDGVNSFIVPPADPNLSPEDRDHHDMVGLHRALRERILPLYYDTPADWWAMAKKSMDDVLPYFGSDRMAAEYYEKIYAS</sequence>
<accession>A0ABP9URP6</accession>
<keyword evidence="2" id="KW-1185">Reference proteome</keyword>
<gene>
    <name evidence="1" type="primary">glgP</name>
    <name evidence="1" type="ORF">Hsar01_03454</name>
</gene>
<dbReference type="EMBL" id="BAABRI010000022">
    <property type="protein sequence ID" value="GAA5484213.1"/>
    <property type="molecule type" value="Genomic_DNA"/>
</dbReference>
<evidence type="ECO:0000313" key="2">
    <source>
        <dbReference type="Proteomes" id="UP001476282"/>
    </source>
</evidence>
<comment type="caution">
    <text evidence="1">The sequence shown here is derived from an EMBL/GenBank/DDBJ whole genome shotgun (WGS) entry which is preliminary data.</text>
</comment>
<dbReference type="NCBIfam" id="TIGR02094">
    <property type="entry name" value="more_P_ylases"/>
    <property type="match status" value="1"/>
</dbReference>
<reference evidence="1 2" key="1">
    <citation type="submission" date="2024-02" db="EMBL/GenBank/DDBJ databases">
        <title>Haloferula sargassicola NBRC 104335.</title>
        <authorList>
            <person name="Ichikawa N."/>
            <person name="Katano-Makiyama Y."/>
            <person name="Hidaka K."/>
        </authorList>
    </citation>
    <scope>NUCLEOTIDE SEQUENCE [LARGE SCALE GENOMIC DNA]</scope>
    <source>
        <strain evidence="1 2">NBRC 104335</strain>
    </source>
</reference>
<dbReference type="Gene3D" id="3.40.50.2000">
    <property type="entry name" value="Glycogen Phosphorylase B"/>
    <property type="match status" value="2"/>
</dbReference>
<dbReference type="Proteomes" id="UP001476282">
    <property type="component" value="Unassembled WGS sequence"/>
</dbReference>
<proteinExistence type="predicted"/>
<dbReference type="PANTHER" id="PTHR42655:SF1">
    <property type="entry name" value="GLYCOGEN PHOSPHORYLASE"/>
    <property type="match status" value="1"/>
</dbReference>
<dbReference type="InterPro" id="IPR011834">
    <property type="entry name" value="Agluc_phsphrylas"/>
</dbReference>
<dbReference type="PANTHER" id="PTHR42655">
    <property type="entry name" value="GLYCOGEN PHOSPHORYLASE"/>
    <property type="match status" value="1"/>
</dbReference>